<gene>
    <name evidence="1" type="ORF">E3U43_005858</name>
</gene>
<protein>
    <submittedName>
        <fullName evidence="1">Uncharacterized protein</fullName>
    </submittedName>
</protein>
<sequence>MKDETEEFGKWKTHVCRYERPYMCKRGLNTICPPGWQSFAGSCYWLVSNVDLLTTWHEAFTACSSMGSHLLIINSQEEQYFINGNLPDFHQVDVPDIWIGLSDKDQDGDFKWVDKSPIQFSNYGPGWPRNTANFWDCGQIFTGNYDGKWETTNCFKSLGYICEMTGGQNP</sequence>
<proteinExistence type="predicted"/>
<comment type="caution">
    <text evidence="1">The sequence shown here is derived from an EMBL/GenBank/DDBJ whole genome shotgun (WGS) entry which is preliminary data.</text>
</comment>
<reference evidence="1" key="1">
    <citation type="submission" date="2018-11" db="EMBL/GenBank/DDBJ databases">
        <title>The sequence and de novo assembly of Larimichthys crocea genome using PacBio and Hi-C technologies.</title>
        <authorList>
            <person name="Xu P."/>
            <person name="Chen B."/>
            <person name="Zhou Z."/>
            <person name="Ke Q."/>
            <person name="Wu Y."/>
            <person name="Bai H."/>
            <person name="Pu F."/>
        </authorList>
    </citation>
    <scope>NUCLEOTIDE SEQUENCE</scope>
    <source>
        <tissue evidence="1">Muscle</tissue>
    </source>
</reference>
<evidence type="ECO:0000313" key="1">
    <source>
        <dbReference type="EMBL" id="TMS08375.1"/>
    </source>
</evidence>
<dbReference type="EMBL" id="CM011690">
    <property type="protein sequence ID" value="TMS08375.1"/>
    <property type="molecule type" value="Genomic_DNA"/>
</dbReference>
<dbReference type="Proteomes" id="UP000793456">
    <property type="component" value="Chromosome XVII"/>
</dbReference>
<evidence type="ECO:0000313" key="2">
    <source>
        <dbReference type="Proteomes" id="UP000793456"/>
    </source>
</evidence>
<keyword evidence="2" id="KW-1185">Reference proteome</keyword>
<accession>A0ACD3QMP3</accession>
<organism evidence="1 2">
    <name type="scientific">Larimichthys crocea</name>
    <name type="common">Large yellow croaker</name>
    <name type="synonym">Pseudosciaena crocea</name>
    <dbReference type="NCBI Taxonomy" id="215358"/>
    <lineage>
        <taxon>Eukaryota</taxon>
        <taxon>Metazoa</taxon>
        <taxon>Chordata</taxon>
        <taxon>Craniata</taxon>
        <taxon>Vertebrata</taxon>
        <taxon>Euteleostomi</taxon>
        <taxon>Actinopterygii</taxon>
        <taxon>Neopterygii</taxon>
        <taxon>Teleostei</taxon>
        <taxon>Neoteleostei</taxon>
        <taxon>Acanthomorphata</taxon>
        <taxon>Eupercaria</taxon>
        <taxon>Sciaenidae</taxon>
        <taxon>Larimichthys</taxon>
    </lineage>
</organism>
<name>A0ACD3QMP3_LARCR</name>